<gene>
    <name evidence="4" type="ORF">NBG84_14855</name>
</gene>
<evidence type="ECO:0000256" key="1">
    <source>
        <dbReference type="SAM" id="MobiDB-lite"/>
    </source>
</evidence>
<dbReference type="InterPro" id="IPR046704">
    <property type="entry name" value="DUF6777"/>
</dbReference>
<reference evidence="4" key="1">
    <citation type="submission" date="2022-06" db="EMBL/GenBank/DDBJ databases">
        <title>Genome public.</title>
        <authorList>
            <person name="Sun Q."/>
        </authorList>
    </citation>
    <scope>NUCLEOTIDE SEQUENCE</scope>
    <source>
        <strain evidence="4">CWNU-1</strain>
    </source>
</reference>
<feature type="compositionally biased region" description="Basic and acidic residues" evidence="1">
    <location>
        <begin position="248"/>
        <end position="259"/>
    </location>
</feature>
<feature type="signal peptide" evidence="2">
    <location>
        <begin position="1"/>
        <end position="26"/>
    </location>
</feature>
<organism evidence="4 5">
    <name type="scientific">Streptomyces albipurpureus</name>
    <dbReference type="NCBI Taxonomy" id="2897419"/>
    <lineage>
        <taxon>Bacteria</taxon>
        <taxon>Bacillati</taxon>
        <taxon>Actinomycetota</taxon>
        <taxon>Actinomycetes</taxon>
        <taxon>Kitasatosporales</taxon>
        <taxon>Streptomycetaceae</taxon>
        <taxon>Streptomyces</taxon>
    </lineage>
</organism>
<dbReference type="RefSeq" id="WP_250919899.1">
    <property type="nucleotide sequence ID" value="NZ_JAMQAW010000011.1"/>
</dbReference>
<evidence type="ECO:0000313" key="4">
    <source>
        <dbReference type="EMBL" id="MCM2389557.1"/>
    </source>
</evidence>
<protein>
    <recommendedName>
        <fullName evidence="3">DUF6777 domain-containing protein</fullName>
    </recommendedName>
</protein>
<proteinExistence type="predicted"/>
<sequence length="382" mass="39545">MSVRPMRRRWSVAVALSVSLSFGLLAGCGGDTIAAAEPDEEVLLQGATARGPDPYTDSTARAITSPAPQPPAPRGGASGTRLRGQTLRTLSGATPGLYGGIHTIGNCDAARQTTLLHGNQAKAQSWARGAGISRTRLPGFMSELTPVVLRADTRVTSHGYRGGAAVGYQAVLQAGTAVLVDRHGIPRVRCACGNPLRPPIAAKGAVVHKGRAWAGYEPDRVVVVKPAAQAAASLVIVDVVTSTWIDRKTGSDGEWDKPPKVLPPVAPDDIYTYPPTPDPSDSQSPEEPGDPTPSADDTLPGEPTVTDCPVVPDTLEQVAPETPLDCPDQQPSDPGQIPDEEPSEAVPPPADPGVPSGEGVDPADPDSLLPVEEPVAADTFVG</sequence>
<feature type="region of interest" description="Disordered" evidence="1">
    <location>
        <begin position="48"/>
        <end position="81"/>
    </location>
</feature>
<dbReference type="PROSITE" id="PS51257">
    <property type="entry name" value="PROKAR_LIPOPROTEIN"/>
    <property type="match status" value="1"/>
</dbReference>
<keyword evidence="5" id="KW-1185">Reference proteome</keyword>
<evidence type="ECO:0000259" key="3">
    <source>
        <dbReference type="Pfam" id="PF20568"/>
    </source>
</evidence>
<feature type="domain" description="DUF6777" evidence="3">
    <location>
        <begin position="88"/>
        <end position="250"/>
    </location>
</feature>
<feature type="chain" id="PRO_5047254026" description="DUF6777 domain-containing protein" evidence="2">
    <location>
        <begin position="27"/>
        <end position="382"/>
    </location>
</feature>
<feature type="region of interest" description="Disordered" evidence="1">
    <location>
        <begin position="248"/>
        <end position="382"/>
    </location>
</feature>
<dbReference type="EMBL" id="JAMQAW010000011">
    <property type="protein sequence ID" value="MCM2389557.1"/>
    <property type="molecule type" value="Genomic_DNA"/>
</dbReference>
<dbReference type="Pfam" id="PF20568">
    <property type="entry name" value="DUF6777"/>
    <property type="match status" value="1"/>
</dbReference>
<keyword evidence="2" id="KW-0732">Signal</keyword>
<evidence type="ECO:0000313" key="5">
    <source>
        <dbReference type="Proteomes" id="UP001431429"/>
    </source>
</evidence>
<feature type="compositionally biased region" description="Low complexity" evidence="1">
    <location>
        <begin position="267"/>
        <end position="286"/>
    </location>
</feature>
<name>A0ABT0ULR0_9ACTN</name>
<evidence type="ECO:0000256" key="2">
    <source>
        <dbReference type="SAM" id="SignalP"/>
    </source>
</evidence>
<dbReference type="Proteomes" id="UP001431429">
    <property type="component" value="Unassembled WGS sequence"/>
</dbReference>
<comment type="caution">
    <text evidence="4">The sequence shown here is derived from an EMBL/GenBank/DDBJ whole genome shotgun (WGS) entry which is preliminary data.</text>
</comment>
<accession>A0ABT0ULR0</accession>